<dbReference type="SUPFAM" id="SSF49695">
    <property type="entry name" value="gamma-Crystallin-like"/>
    <property type="match status" value="1"/>
</dbReference>
<feature type="chain" id="PRO_5001511012" evidence="1">
    <location>
        <begin position="20"/>
        <end position="107"/>
    </location>
</feature>
<evidence type="ECO:0000313" key="2">
    <source>
        <dbReference type="EMBL" id="EZF49705.1"/>
    </source>
</evidence>
<dbReference type="AlphaFoldDB" id="A0A022VUF9"/>
<dbReference type="HOGENOM" id="CLU_2209395_0_0_1"/>
<dbReference type="OrthoDB" id="4168576at2759"/>
<keyword evidence="1" id="KW-0732">Signal</keyword>
<name>A0A022VUF9_TRIRU</name>
<gene>
    <name evidence="2" type="ORF">H103_06769</name>
</gene>
<evidence type="ECO:0000256" key="1">
    <source>
        <dbReference type="SAM" id="SignalP"/>
    </source>
</evidence>
<dbReference type="EMBL" id="KK207898">
    <property type="protein sequence ID" value="EZF49705.1"/>
    <property type="molecule type" value="Genomic_DNA"/>
</dbReference>
<protein>
    <submittedName>
        <fullName evidence="2">Uncharacterized protein</fullName>
    </submittedName>
</protein>
<dbReference type="Gene3D" id="2.60.20.10">
    <property type="entry name" value="Crystallins"/>
    <property type="match status" value="1"/>
</dbReference>
<dbReference type="InterPro" id="IPR011024">
    <property type="entry name" value="G_crystallin-like"/>
</dbReference>
<sequence length="107" mass="11343">MQFSKIVALALAVIPASFAAPVDKQPLATIYKLANFEGYMQAVEKPEICSYMIPDHNNPIGSLKVAAGTTCQLYATRGCGGDPVSEATSDREDLVKEGIVAYAVTCS</sequence>
<organism evidence="2">
    <name type="scientific">Trichophyton rubrum CBS 288.86</name>
    <dbReference type="NCBI Taxonomy" id="1215330"/>
    <lineage>
        <taxon>Eukaryota</taxon>
        <taxon>Fungi</taxon>
        <taxon>Dikarya</taxon>
        <taxon>Ascomycota</taxon>
        <taxon>Pezizomycotina</taxon>
        <taxon>Eurotiomycetes</taxon>
        <taxon>Eurotiomycetidae</taxon>
        <taxon>Onygenales</taxon>
        <taxon>Arthrodermataceae</taxon>
        <taxon>Trichophyton</taxon>
    </lineage>
</organism>
<proteinExistence type="predicted"/>
<feature type="signal peptide" evidence="1">
    <location>
        <begin position="1"/>
        <end position="19"/>
    </location>
</feature>
<reference evidence="2" key="1">
    <citation type="submission" date="2014-02" db="EMBL/GenBank/DDBJ databases">
        <title>The Genome Sequence of Trichophyton rubrum (morphotype fischeri) CBS 288.86.</title>
        <authorList>
            <consortium name="The Broad Institute Genomics Platform"/>
            <person name="Cuomo C.A."/>
            <person name="White T.C."/>
            <person name="Graser Y."/>
            <person name="Martinez-Rossi N."/>
            <person name="Heitman J."/>
            <person name="Young S.K."/>
            <person name="Zeng Q."/>
            <person name="Gargeya S."/>
            <person name="Abouelleil A."/>
            <person name="Alvarado L."/>
            <person name="Chapman S.B."/>
            <person name="Gainer-Dewar J."/>
            <person name="Goldberg J."/>
            <person name="Griggs A."/>
            <person name="Gujja S."/>
            <person name="Hansen M."/>
            <person name="Howarth C."/>
            <person name="Imamovic A."/>
            <person name="Larimer J."/>
            <person name="Martinez D."/>
            <person name="Murphy C."/>
            <person name="Pearson M.D."/>
            <person name="Persinoti G."/>
            <person name="Poon T."/>
            <person name="Priest M."/>
            <person name="Roberts A.D."/>
            <person name="Saif S."/>
            <person name="Shea T.D."/>
            <person name="Sykes S.N."/>
            <person name="Wortman J."/>
            <person name="Nusbaum C."/>
            <person name="Birren B."/>
        </authorList>
    </citation>
    <scope>NUCLEOTIDE SEQUENCE [LARGE SCALE GENOMIC DNA]</scope>
    <source>
        <strain evidence="2">CBS 288.86</strain>
    </source>
</reference>
<accession>A0A022VUF9</accession>
<dbReference type="Proteomes" id="UP000023758">
    <property type="component" value="Unassembled WGS sequence"/>
</dbReference>